<sequence>MPKVLIVSDSHGLIEEELQKIKQQHEVDYYIHCGDSELEYSNPTMDRFIKVGGNCDFDSRYPNEEVKKFGDFTFFITHGHLHQVKQNLMTIGYRAEECGAQIICFGHTHIAGVEKRGDQIFINPGSIRLPRNRREKTYVMLELFPQTKQVDVKFYTIDHRIVQDLSCVVSLDNK</sequence>
<dbReference type="Proteomes" id="UP001275315">
    <property type="component" value="Unassembled WGS sequence"/>
</dbReference>
<comment type="similarity">
    <text evidence="1 2">Belongs to the metallophosphoesterase superfamily. YfcE family.</text>
</comment>
<comment type="cofactor">
    <cofactor evidence="2">
        <name>a divalent metal cation</name>
        <dbReference type="ChEBI" id="CHEBI:60240"/>
    </cofactor>
</comment>
<gene>
    <name evidence="4" type="ORF">RWD45_08570</name>
</gene>
<dbReference type="InterPro" id="IPR029052">
    <property type="entry name" value="Metallo-depent_PP-like"/>
</dbReference>
<dbReference type="NCBIfam" id="TIGR00040">
    <property type="entry name" value="yfcE"/>
    <property type="match status" value="1"/>
</dbReference>
<dbReference type="InterPro" id="IPR024654">
    <property type="entry name" value="Calcineurin-like_PHP_lpxH"/>
</dbReference>
<dbReference type="SUPFAM" id="SSF56300">
    <property type="entry name" value="Metallo-dependent phosphatases"/>
    <property type="match status" value="1"/>
</dbReference>
<feature type="domain" description="Calcineurin-like phosphoesterase" evidence="3">
    <location>
        <begin position="3"/>
        <end position="143"/>
    </location>
</feature>
<dbReference type="EMBL" id="JAWDIQ010000001">
    <property type="protein sequence ID" value="MDY0408599.1"/>
    <property type="molecule type" value="Genomic_DNA"/>
</dbReference>
<dbReference type="EC" id="3.1.4.-" evidence="2"/>
<reference evidence="4 5" key="1">
    <citation type="submission" date="2023-10" db="EMBL/GenBank/DDBJ databases">
        <title>Virgibacillus soli CC-YMP-6 genome.</title>
        <authorList>
            <person name="Miliotis G."/>
            <person name="Sengupta P."/>
            <person name="Hameed A."/>
            <person name="Chuvochina M."/>
            <person name="Mcdonagh F."/>
            <person name="Simpson A.C."/>
            <person name="Singh N.K."/>
            <person name="Rekha P.D."/>
            <person name="Raman K."/>
            <person name="Hugenholtz P."/>
            <person name="Venkateswaran K."/>
        </authorList>
    </citation>
    <scope>NUCLEOTIDE SEQUENCE [LARGE SCALE GENOMIC DNA]</scope>
    <source>
        <strain evidence="4 5">CC-YMP-6</strain>
    </source>
</reference>
<accession>A0ABU5CRZ9</accession>
<dbReference type="InterPro" id="IPR000979">
    <property type="entry name" value="Phosphodiesterase_MJ0936/Vps29"/>
</dbReference>
<proteinExistence type="inferred from homology"/>
<evidence type="ECO:0000313" key="4">
    <source>
        <dbReference type="EMBL" id="MDY0408599.1"/>
    </source>
</evidence>
<dbReference type="PANTHER" id="PTHR11124">
    <property type="entry name" value="VACUOLAR SORTING PROTEIN VPS29"/>
    <property type="match status" value="1"/>
</dbReference>
<name>A0ABU5CRZ9_9BACI</name>
<evidence type="ECO:0000256" key="1">
    <source>
        <dbReference type="ARBA" id="ARBA00008950"/>
    </source>
</evidence>
<evidence type="ECO:0000256" key="2">
    <source>
        <dbReference type="RuleBase" id="RU362039"/>
    </source>
</evidence>
<evidence type="ECO:0000313" key="5">
    <source>
        <dbReference type="Proteomes" id="UP001275315"/>
    </source>
</evidence>
<organism evidence="4 5">
    <name type="scientific">Paracerasibacillus soli</name>
    <dbReference type="NCBI Taxonomy" id="480284"/>
    <lineage>
        <taxon>Bacteria</taxon>
        <taxon>Bacillati</taxon>
        <taxon>Bacillota</taxon>
        <taxon>Bacilli</taxon>
        <taxon>Bacillales</taxon>
        <taxon>Bacillaceae</taxon>
        <taxon>Paracerasibacillus</taxon>
    </lineage>
</organism>
<dbReference type="Pfam" id="PF12850">
    <property type="entry name" value="Metallophos_2"/>
    <property type="match status" value="1"/>
</dbReference>
<protein>
    <recommendedName>
        <fullName evidence="2">Phosphoesterase</fullName>
        <ecNumber evidence="2">3.1.4.-</ecNumber>
    </recommendedName>
</protein>
<keyword evidence="5" id="KW-1185">Reference proteome</keyword>
<keyword evidence="2" id="KW-0479">Metal-binding</keyword>
<dbReference type="Gene3D" id="3.60.21.10">
    <property type="match status" value="1"/>
</dbReference>
<dbReference type="RefSeq" id="WP_320379318.1">
    <property type="nucleotide sequence ID" value="NZ_JAWDIQ010000001.1"/>
</dbReference>
<evidence type="ECO:0000259" key="3">
    <source>
        <dbReference type="Pfam" id="PF12850"/>
    </source>
</evidence>
<comment type="caution">
    <text evidence="4">The sequence shown here is derived from an EMBL/GenBank/DDBJ whole genome shotgun (WGS) entry which is preliminary data.</text>
</comment>